<name>Q021N2_SOLUE</name>
<evidence type="ECO:0000313" key="4">
    <source>
        <dbReference type="EMBL" id="ABJ84355.1"/>
    </source>
</evidence>
<dbReference type="Pfam" id="PF13505">
    <property type="entry name" value="OMP_b-brl"/>
    <property type="match status" value="1"/>
</dbReference>
<dbReference type="InterPro" id="IPR011250">
    <property type="entry name" value="OMP/PagP_B-barrel"/>
</dbReference>
<dbReference type="SUPFAM" id="SSF56925">
    <property type="entry name" value="OMPA-like"/>
    <property type="match status" value="1"/>
</dbReference>
<dbReference type="STRING" id="234267.Acid_3382"/>
<dbReference type="HOGENOM" id="CLU_1234346_0_0_0"/>
<proteinExistence type="predicted"/>
<feature type="chain" id="PRO_5004163590" description="Outer membrane protein beta-barrel domain-containing protein" evidence="2">
    <location>
        <begin position="21"/>
        <end position="210"/>
    </location>
</feature>
<dbReference type="InParanoid" id="Q021N2"/>
<sequence precursor="true">MKKRLVLLAVVLMFAMTAAAQDTPKMETFLGYTYVRATPATNAPRFSANGGGGQFVYNLNMYLGAVADLGAVHNGDLGGRQIDTTTANFLFGPRLSMRFRTMRPYFQVLFGGVYMASSTQVTALVDPSLPIVLPGVTPGAAITARVSAGQTAFAMTAGGGLDLRINKHVSFRPIGLDYYMTRLQNLRTLGDNTQNNLRYTAGFNFTFGAQ</sequence>
<protein>
    <recommendedName>
        <fullName evidence="3">Outer membrane protein beta-barrel domain-containing protein</fullName>
    </recommendedName>
</protein>
<dbReference type="eggNOG" id="COG2885">
    <property type="taxonomic scope" value="Bacteria"/>
</dbReference>
<accession>Q021N2</accession>
<evidence type="ECO:0000256" key="2">
    <source>
        <dbReference type="SAM" id="SignalP"/>
    </source>
</evidence>
<dbReference type="EMBL" id="CP000473">
    <property type="protein sequence ID" value="ABJ84355.1"/>
    <property type="molecule type" value="Genomic_DNA"/>
</dbReference>
<keyword evidence="1 2" id="KW-0732">Signal</keyword>
<evidence type="ECO:0000259" key="3">
    <source>
        <dbReference type="Pfam" id="PF13505"/>
    </source>
</evidence>
<reference evidence="4" key="1">
    <citation type="submission" date="2006-10" db="EMBL/GenBank/DDBJ databases">
        <title>Complete sequence of Solibacter usitatus Ellin6076.</title>
        <authorList>
            <consortium name="US DOE Joint Genome Institute"/>
            <person name="Copeland A."/>
            <person name="Lucas S."/>
            <person name="Lapidus A."/>
            <person name="Barry K."/>
            <person name="Detter J.C."/>
            <person name="Glavina del Rio T."/>
            <person name="Hammon N."/>
            <person name="Israni S."/>
            <person name="Dalin E."/>
            <person name="Tice H."/>
            <person name="Pitluck S."/>
            <person name="Thompson L.S."/>
            <person name="Brettin T."/>
            <person name="Bruce D."/>
            <person name="Han C."/>
            <person name="Tapia R."/>
            <person name="Gilna P."/>
            <person name="Schmutz J."/>
            <person name="Larimer F."/>
            <person name="Land M."/>
            <person name="Hauser L."/>
            <person name="Kyrpides N."/>
            <person name="Mikhailova N."/>
            <person name="Janssen P.H."/>
            <person name="Kuske C.R."/>
            <person name="Richardson P."/>
        </authorList>
    </citation>
    <scope>NUCLEOTIDE SEQUENCE</scope>
    <source>
        <strain evidence="4">Ellin6076</strain>
    </source>
</reference>
<dbReference type="KEGG" id="sus:Acid_3382"/>
<evidence type="ECO:0000256" key="1">
    <source>
        <dbReference type="ARBA" id="ARBA00022729"/>
    </source>
</evidence>
<dbReference type="InterPro" id="IPR027385">
    <property type="entry name" value="Beta-barrel_OMP"/>
</dbReference>
<feature type="domain" description="Outer membrane protein beta-barrel" evidence="3">
    <location>
        <begin position="7"/>
        <end position="205"/>
    </location>
</feature>
<gene>
    <name evidence="4" type="ordered locus">Acid_3382</name>
</gene>
<dbReference type="Gene3D" id="2.40.160.20">
    <property type="match status" value="1"/>
</dbReference>
<dbReference type="AlphaFoldDB" id="Q021N2"/>
<feature type="signal peptide" evidence="2">
    <location>
        <begin position="1"/>
        <end position="20"/>
    </location>
</feature>
<dbReference type="OrthoDB" id="102557at2"/>
<organism evidence="4">
    <name type="scientific">Solibacter usitatus (strain Ellin6076)</name>
    <dbReference type="NCBI Taxonomy" id="234267"/>
    <lineage>
        <taxon>Bacteria</taxon>
        <taxon>Pseudomonadati</taxon>
        <taxon>Acidobacteriota</taxon>
        <taxon>Terriglobia</taxon>
        <taxon>Bryobacterales</taxon>
        <taxon>Solibacteraceae</taxon>
        <taxon>Candidatus Solibacter</taxon>
    </lineage>
</organism>